<organism evidence="2 3">
    <name type="scientific">Ignatzschineria rhizosphaerae</name>
    <dbReference type="NCBI Taxonomy" id="2923279"/>
    <lineage>
        <taxon>Bacteria</taxon>
        <taxon>Pseudomonadati</taxon>
        <taxon>Pseudomonadota</taxon>
        <taxon>Gammaproteobacteria</taxon>
        <taxon>Cardiobacteriales</taxon>
        <taxon>Ignatzschineriaceae</taxon>
        <taxon>Ignatzschineria</taxon>
    </lineage>
</organism>
<protein>
    <submittedName>
        <fullName evidence="2">ArsR family transcriptional regulator</fullName>
    </submittedName>
</protein>
<feature type="compositionally biased region" description="Basic and acidic residues" evidence="1">
    <location>
        <begin position="80"/>
        <end position="99"/>
    </location>
</feature>
<accession>A0ABY3X1B9</accession>
<sequence length="99" mass="11191">MSILQEVTNEDQRFLMLLSLVHMSFEGNDSMIKDALYAYGHRISSSDIKEHLLWLEGMGLVELSKVGPYTKAKLTQKGQDVAEGRERVNGVRRPRAGEL</sequence>
<keyword evidence="3" id="KW-1185">Reference proteome</keyword>
<reference evidence="2 3" key="1">
    <citation type="submission" date="2022-03" db="EMBL/GenBank/DDBJ databases">
        <title>Ignatzschineria rhizosphaerae HR5S32.</title>
        <authorList>
            <person name="Sun J.Q."/>
            <person name="Feng J.Y."/>
        </authorList>
    </citation>
    <scope>NUCLEOTIDE SEQUENCE [LARGE SCALE GENOMIC DNA]</scope>
    <source>
        <strain evidence="2 3">HR5S32</strain>
    </source>
</reference>
<evidence type="ECO:0000313" key="2">
    <source>
        <dbReference type="EMBL" id="UNM95680.1"/>
    </source>
</evidence>
<dbReference type="EMBL" id="CP093379">
    <property type="protein sequence ID" value="UNM95680.1"/>
    <property type="molecule type" value="Genomic_DNA"/>
</dbReference>
<name>A0ABY3X1B9_9GAMM</name>
<proteinExistence type="predicted"/>
<dbReference type="RefSeq" id="WP_242148164.1">
    <property type="nucleotide sequence ID" value="NZ_CP093379.1"/>
</dbReference>
<gene>
    <name evidence="2" type="ORF">MMG00_10710</name>
</gene>
<evidence type="ECO:0000313" key="3">
    <source>
        <dbReference type="Proteomes" id="UP000829542"/>
    </source>
</evidence>
<evidence type="ECO:0000256" key="1">
    <source>
        <dbReference type="SAM" id="MobiDB-lite"/>
    </source>
</evidence>
<feature type="region of interest" description="Disordered" evidence="1">
    <location>
        <begin position="75"/>
        <end position="99"/>
    </location>
</feature>
<dbReference type="Proteomes" id="UP000829542">
    <property type="component" value="Chromosome"/>
</dbReference>